<dbReference type="AlphaFoldDB" id="A0A1M5RFE3"/>
<gene>
    <name evidence="1" type="ORF">SAMN05444169_6535</name>
</gene>
<protein>
    <submittedName>
        <fullName evidence="1">Uncharacterized protein</fullName>
    </submittedName>
</protein>
<dbReference type="Proteomes" id="UP000190675">
    <property type="component" value="Chromosome I"/>
</dbReference>
<evidence type="ECO:0000313" key="1">
    <source>
        <dbReference type="EMBL" id="SHH24994.1"/>
    </source>
</evidence>
<dbReference type="EMBL" id="LT670818">
    <property type="protein sequence ID" value="SHH24994.1"/>
    <property type="molecule type" value="Genomic_DNA"/>
</dbReference>
<proteinExistence type="predicted"/>
<name>A0A1M5RFE3_9BRAD</name>
<organism evidence="1 2">
    <name type="scientific">Bradyrhizobium erythrophlei</name>
    <dbReference type="NCBI Taxonomy" id="1437360"/>
    <lineage>
        <taxon>Bacteria</taxon>
        <taxon>Pseudomonadati</taxon>
        <taxon>Pseudomonadota</taxon>
        <taxon>Alphaproteobacteria</taxon>
        <taxon>Hyphomicrobiales</taxon>
        <taxon>Nitrobacteraceae</taxon>
        <taxon>Bradyrhizobium</taxon>
    </lineage>
</organism>
<evidence type="ECO:0000313" key="2">
    <source>
        <dbReference type="Proteomes" id="UP000190675"/>
    </source>
</evidence>
<accession>A0A1M5RFE3</accession>
<reference evidence="1 2" key="1">
    <citation type="submission" date="2016-11" db="EMBL/GenBank/DDBJ databases">
        <authorList>
            <person name="Jaros S."/>
            <person name="Januszkiewicz K."/>
            <person name="Wedrychowicz H."/>
        </authorList>
    </citation>
    <scope>NUCLEOTIDE SEQUENCE [LARGE SCALE GENOMIC DNA]</scope>
    <source>
        <strain evidence="1 2">GAS242</strain>
    </source>
</reference>
<sequence>MRKQIVVRFLNETEGALRYREIDSAGTYIHNDQEGSHLGDIYVRKAVMPDKHPEQIRVTIEY</sequence>